<evidence type="ECO:0000259" key="2">
    <source>
        <dbReference type="Pfam" id="PF02470"/>
    </source>
</evidence>
<protein>
    <submittedName>
        <fullName evidence="3">MlaD family protein</fullName>
    </submittedName>
</protein>
<accession>A0ABW5DX74</accession>
<evidence type="ECO:0000313" key="4">
    <source>
        <dbReference type="Proteomes" id="UP001597295"/>
    </source>
</evidence>
<feature type="transmembrane region" description="Helical" evidence="1">
    <location>
        <begin position="12"/>
        <end position="34"/>
    </location>
</feature>
<dbReference type="Proteomes" id="UP001597295">
    <property type="component" value="Unassembled WGS sequence"/>
</dbReference>
<keyword evidence="1" id="KW-1133">Transmembrane helix</keyword>
<proteinExistence type="predicted"/>
<reference evidence="4" key="1">
    <citation type="journal article" date="2019" name="Int. J. Syst. Evol. Microbiol.">
        <title>The Global Catalogue of Microorganisms (GCM) 10K type strain sequencing project: providing services to taxonomists for standard genome sequencing and annotation.</title>
        <authorList>
            <consortium name="The Broad Institute Genomics Platform"/>
            <consortium name="The Broad Institute Genome Sequencing Center for Infectious Disease"/>
            <person name="Wu L."/>
            <person name="Ma J."/>
        </authorList>
    </citation>
    <scope>NUCLEOTIDE SEQUENCE [LARGE SCALE GENOMIC DNA]</scope>
    <source>
        <strain evidence="4">CGMCC 1.19062</strain>
    </source>
</reference>
<evidence type="ECO:0000313" key="3">
    <source>
        <dbReference type="EMBL" id="MFD2264404.1"/>
    </source>
</evidence>
<keyword evidence="1" id="KW-0812">Transmembrane</keyword>
<sequence>MGLRANPRLIGGFVIGGGVLAVLAVFMFSGANIFSRKQTAVAFFDGSVAGLNVGSPVTFRGVRVGYVKAIQLRFDPNATGRVSIPVYMEFEDGAVNVIGSGTVPKVEDMVERGLRARLTQVSFVTGQLMVELNFVRGGEPQLSGIDRSVPEVPTLKSSFDQVRETLESLPVAELAAALTRSAVSLEKLLATPEIPQILANAAKAADSIAKMADTLNEKVDPLASEVQKATQAAAAAADEIRRSMESLSGDVRTLLKHADTEVVALSAQSKSTLKQLDATLKEAQSLMAGAGGLVAPGSPQRYDLDQILRNLAASTRALKAFAETLERNPNALLVGRKEQR</sequence>
<dbReference type="PANTHER" id="PTHR36698">
    <property type="entry name" value="BLL5892 PROTEIN"/>
    <property type="match status" value="1"/>
</dbReference>
<organism evidence="3 4">
    <name type="scientific">Lacibacterium aquatile</name>
    <dbReference type="NCBI Taxonomy" id="1168082"/>
    <lineage>
        <taxon>Bacteria</taxon>
        <taxon>Pseudomonadati</taxon>
        <taxon>Pseudomonadota</taxon>
        <taxon>Alphaproteobacteria</taxon>
        <taxon>Rhodospirillales</taxon>
        <taxon>Rhodospirillaceae</taxon>
    </lineage>
</organism>
<dbReference type="Pfam" id="PF02470">
    <property type="entry name" value="MlaD"/>
    <property type="match status" value="1"/>
</dbReference>
<dbReference type="EMBL" id="JBHUIP010000013">
    <property type="protein sequence ID" value="MFD2264404.1"/>
    <property type="molecule type" value="Genomic_DNA"/>
</dbReference>
<dbReference type="RefSeq" id="WP_379877485.1">
    <property type="nucleotide sequence ID" value="NZ_JBHUIP010000013.1"/>
</dbReference>
<name>A0ABW5DX74_9PROT</name>
<dbReference type="PANTHER" id="PTHR36698:SF3">
    <property type="entry name" value="ABC-TYPE TRANSPORT AUXILIARY LIPOPROTEIN COMPONENT DOMAIN-CONTAINING PROTEIN"/>
    <property type="match status" value="1"/>
</dbReference>
<comment type="caution">
    <text evidence="3">The sequence shown here is derived from an EMBL/GenBank/DDBJ whole genome shotgun (WGS) entry which is preliminary data.</text>
</comment>
<dbReference type="InterPro" id="IPR003399">
    <property type="entry name" value="Mce/MlaD"/>
</dbReference>
<keyword evidence="4" id="KW-1185">Reference proteome</keyword>
<feature type="domain" description="Mce/MlaD" evidence="2">
    <location>
        <begin position="41"/>
        <end position="133"/>
    </location>
</feature>
<keyword evidence="1" id="KW-0472">Membrane</keyword>
<gene>
    <name evidence="3" type="ORF">ACFSM5_15985</name>
</gene>
<evidence type="ECO:0000256" key="1">
    <source>
        <dbReference type="SAM" id="Phobius"/>
    </source>
</evidence>